<dbReference type="OrthoDB" id="1453999at2"/>
<dbReference type="KEGG" id="care:LT85_1758"/>
<keyword evidence="2" id="KW-1185">Reference proteome</keyword>
<evidence type="ECO:0000313" key="1">
    <source>
        <dbReference type="EMBL" id="AIY40916.1"/>
    </source>
</evidence>
<sequence length="85" mass="9262">MRAEDLLPDHLDSGEFNGTIVRKGTVGAFLANARVFLDPSATVARREEAEAHMAGALAALDALGLFDLFELRDPALRDFVVRHRG</sequence>
<gene>
    <name evidence="1" type="ORF">LT85_1758</name>
</gene>
<proteinExistence type="predicted"/>
<dbReference type="RefSeq" id="WP_038487559.1">
    <property type="nucleotide sequence ID" value="NZ_CP009962.1"/>
</dbReference>
<evidence type="ECO:0000313" key="2">
    <source>
        <dbReference type="Proteomes" id="UP000030302"/>
    </source>
</evidence>
<name>A0A0A1F8S4_9BURK</name>
<dbReference type="HOGENOM" id="CLU_168270_0_0_4"/>
<dbReference type="AlphaFoldDB" id="A0A0A1F8S4"/>
<dbReference type="EMBL" id="CP009962">
    <property type="protein sequence ID" value="AIY40916.1"/>
    <property type="molecule type" value="Genomic_DNA"/>
</dbReference>
<organism evidence="1 2">
    <name type="scientific">Collimonas arenae</name>
    <dbReference type="NCBI Taxonomy" id="279058"/>
    <lineage>
        <taxon>Bacteria</taxon>
        <taxon>Pseudomonadati</taxon>
        <taxon>Pseudomonadota</taxon>
        <taxon>Betaproteobacteria</taxon>
        <taxon>Burkholderiales</taxon>
        <taxon>Oxalobacteraceae</taxon>
        <taxon>Collimonas</taxon>
    </lineage>
</organism>
<evidence type="ECO:0008006" key="3">
    <source>
        <dbReference type="Google" id="ProtNLM"/>
    </source>
</evidence>
<protein>
    <recommendedName>
        <fullName evidence="3">Preprotein translocase subunit SecD</fullName>
    </recommendedName>
</protein>
<dbReference type="Proteomes" id="UP000030302">
    <property type="component" value="Chromosome"/>
</dbReference>
<accession>A0A0A1F8S4</accession>
<reference evidence="2" key="1">
    <citation type="journal article" date="2014" name="Soil Biol. Biochem.">
        <title>Structure and function of bacterial communities in ageing soils: Insights from the Mendocino ecological staircase.</title>
        <authorList>
            <person name="Uroz S."/>
            <person name="Tech J.J."/>
            <person name="Sawaya N.A."/>
            <person name="Frey-Klett P."/>
            <person name="Leveau J.H.J."/>
        </authorList>
    </citation>
    <scope>NUCLEOTIDE SEQUENCE [LARGE SCALE GENOMIC DNA]</scope>
    <source>
        <strain evidence="2">Cal35</strain>
    </source>
</reference>